<dbReference type="SUPFAM" id="SSF52922">
    <property type="entry name" value="TK C-terminal domain-like"/>
    <property type="match status" value="1"/>
</dbReference>
<organism evidence="6 7">
    <name type="scientific">Sinomicrobium oceani</name>
    <dbReference type="NCBI Taxonomy" id="1150368"/>
    <lineage>
        <taxon>Bacteria</taxon>
        <taxon>Pseudomonadati</taxon>
        <taxon>Bacteroidota</taxon>
        <taxon>Flavobacteriia</taxon>
        <taxon>Flavobacteriales</taxon>
        <taxon>Flavobacteriaceae</taxon>
        <taxon>Sinomicrobium</taxon>
    </lineage>
</organism>
<dbReference type="STRING" id="1150368.SAMN02927921_01784"/>
<evidence type="ECO:0000313" key="7">
    <source>
        <dbReference type="Proteomes" id="UP000182248"/>
    </source>
</evidence>
<gene>
    <name evidence="6" type="ORF">SAMN02927921_01784</name>
</gene>
<dbReference type="Proteomes" id="UP000182248">
    <property type="component" value="Unassembled WGS sequence"/>
</dbReference>
<dbReference type="InterPro" id="IPR033248">
    <property type="entry name" value="Transketolase_C"/>
</dbReference>
<dbReference type="SUPFAM" id="SSF52518">
    <property type="entry name" value="Thiamin diphosphate-binding fold (THDP-binding)"/>
    <property type="match status" value="2"/>
</dbReference>
<comment type="function">
    <text evidence="2">E1 component of the 2-oxoglutarate dehydrogenase (OGDH) complex which catalyzes the decarboxylation of 2-oxoglutarate, the first step in the conversion of 2-oxoglutarate to succinyl-CoA and CO(2).</text>
</comment>
<dbReference type="AlphaFoldDB" id="A0A1K1PGJ9"/>
<dbReference type="Pfam" id="PF02779">
    <property type="entry name" value="Transket_pyr"/>
    <property type="match status" value="1"/>
</dbReference>
<dbReference type="FunFam" id="3.40.50.970:FF:000001">
    <property type="entry name" value="Pyruvate dehydrogenase E1 beta subunit"/>
    <property type="match status" value="1"/>
</dbReference>
<keyword evidence="7" id="KW-1185">Reference proteome</keyword>
<proteinExistence type="predicted"/>
<dbReference type="PANTHER" id="PTHR43257">
    <property type="entry name" value="PYRUVATE DEHYDROGENASE E1 COMPONENT BETA SUBUNIT"/>
    <property type="match status" value="1"/>
</dbReference>
<dbReference type="CDD" id="cd02000">
    <property type="entry name" value="TPP_E1_PDC_ADC_BCADC"/>
    <property type="match status" value="1"/>
</dbReference>
<dbReference type="EMBL" id="FPJE01000008">
    <property type="protein sequence ID" value="SFW46914.1"/>
    <property type="molecule type" value="Genomic_DNA"/>
</dbReference>
<reference evidence="6 7" key="1">
    <citation type="submission" date="2016-11" db="EMBL/GenBank/DDBJ databases">
        <authorList>
            <person name="Jaros S."/>
            <person name="Januszkiewicz K."/>
            <person name="Wedrychowicz H."/>
        </authorList>
    </citation>
    <scope>NUCLEOTIDE SEQUENCE [LARGE SCALE GENOMIC DNA]</scope>
    <source>
        <strain evidence="6 7">CGMCC 1.12145</strain>
    </source>
</reference>
<sequence>MHSATSRREAMEFDTKHLTHEELLLLYKNLVLPRMIEEKMLVLLRQGKISKWFSGIGQEAISVGVTMALRKDEYILPMHRNLGVFTSRNIPLHRLFSQWQGKAGGFTKGRDRSFHFGSQEFHLVGMISHLGPQLGVADGIALAHKIRGEKKVTAVFTGEGGTSEGDFHEALNIASVWDLPVLFCIENNGYGLSTPVSEQYRCDHLSDRGIGYGMEAHRIDGNNILEVYLKISELTESMRENPRPVLVEFMTFRMRGHEEASGTKYVPEDLLALWELRDPLANYRDFLHRRGVLGESEDMTIRRQITSQIQQGLQTAFAEPSVTFHVERELADVYKDFSFTAVPPEEHSRHIRFVDAVSDGLQHAMDRFDNLIVMGQDIAAYGGVFKVTEGFAIRYGTDRIRNTPICESGVISAAMGLAINNMKAVVEMQFSDFISSGFNPVVNYLAKVHYRWGQHADVVIRMPCGGGVGAGPFHSQTNEAWFTKTPGLKVVYPAFPYDAKGLLVTAIEDPNPVLFFEHKGLYRSVYGDVPEGYYNLPFGKAALLSEGEDITIITYGMGVHWALDLLGRETELSADIIDLRTLQPLDTETIFRSVRKTGKAIILQEDTLFGGVASDISALIIEHCFEYLDGPVQRVGSLDTPVPFAPDLENGFLPIERFKLAIHRLLAY</sequence>
<dbReference type="Gene3D" id="3.40.50.970">
    <property type="match status" value="2"/>
</dbReference>
<keyword evidence="3" id="KW-0560">Oxidoreductase</keyword>
<accession>A0A1K1PGJ9</accession>
<dbReference type="Pfam" id="PF02780">
    <property type="entry name" value="Transketolase_C"/>
    <property type="match status" value="1"/>
</dbReference>
<comment type="cofactor">
    <cofactor evidence="1">
        <name>thiamine diphosphate</name>
        <dbReference type="ChEBI" id="CHEBI:58937"/>
    </cofactor>
</comment>
<dbReference type="Gene3D" id="3.40.50.920">
    <property type="match status" value="1"/>
</dbReference>
<dbReference type="Pfam" id="PF00676">
    <property type="entry name" value="E1_dh"/>
    <property type="match status" value="1"/>
</dbReference>
<evidence type="ECO:0000256" key="1">
    <source>
        <dbReference type="ARBA" id="ARBA00001964"/>
    </source>
</evidence>
<dbReference type="RefSeq" id="WP_072317016.1">
    <property type="nucleotide sequence ID" value="NZ_FPJE01000008.1"/>
</dbReference>
<evidence type="ECO:0000256" key="4">
    <source>
        <dbReference type="ARBA" id="ARBA00023052"/>
    </source>
</evidence>
<evidence type="ECO:0000256" key="2">
    <source>
        <dbReference type="ARBA" id="ARBA00003906"/>
    </source>
</evidence>
<dbReference type="GO" id="GO:0016624">
    <property type="term" value="F:oxidoreductase activity, acting on the aldehyde or oxo group of donors, disulfide as acceptor"/>
    <property type="evidence" value="ECO:0007669"/>
    <property type="project" value="InterPro"/>
</dbReference>
<dbReference type="CDD" id="cd07036">
    <property type="entry name" value="TPP_PYR_E1-PDHc-beta_like"/>
    <property type="match status" value="1"/>
</dbReference>
<dbReference type="PANTHER" id="PTHR43257:SF2">
    <property type="entry name" value="PYRUVATE DEHYDROGENASE E1 COMPONENT SUBUNIT BETA"/>
    <property type="match status" value="1"/>
</dbReference>
<name>A0A1K1PGJ9_9FLAO</name>
<dbReference type="SMART" id="SM00861">
    <property type="entry name" value="Transket_pyr"/>
    <property type="match status" value="1"/>
</dbReference>
<evidence type="ECO:0000256" key="3">
    <source>
        <dbReference type="ARBA" id="ARBA00023002"/>
    </source>
</evidence>
<dbReference type="InterPro" id="IPR009014">
    <property type="entry name" value="Transketo_C/PFOR_II"/>
</dbReference>
<dbReference type="InterPro" id="IPR029061">
    <property type="entry name" value="THDP-binding"/>
</dbReference>
<keyword evidence="4" id="KW-0786">Thiamine pyrophosphate</keyword>
<evidence type="ECO:0000259" key="5">
    <source>
        <dbReference type="SMART" id="SM00861"/>
    </source>
</evidence>
<dbReference type="InterPro" id="IPR001017">
    <property type="entry name" value="DH_E1"/>
</dbReference>
<protein>
    <submittedName>
        <fullName evidence="6">2-oxoisovalerate dehydrogenase E1 component</fullName>
    </submittedName>
</protein>
<dbReference type="InterPro" id="IPR005475">
    <property type="entry name" value="Transketolase-like_Pyr-bd"/>
</dbReference>
<evidence type="ECO:0000313" key="6">
    <source>
        <dbReference type="EMBL" id="SFW46914.1"/>
    </source>
</evidence>
<feature type="domain" description="Transketolase-like pyrimidine-binding" evidence="5">
    <location>
        <begin position="351"/>
        <end position="524"/>
    </location>
</feature>